<evidence type="ECO:0000313" key="2">
    <source>
        <dbReference type="Proteomes" id="UP001428817"/>
    </source>
</evidence>
<reference evidence="2" key="1">
    <citation type="journal article" date="2019" name="Int. J. Syst. Evol. Microbiol.">
        <title>The Global Catalogue of Microorganisms (GCM) 10K type strain sequencing project: providing services to taxonomists for standard genome sequencing and annotation.</title>
        <authorList>
            <consortium name="The Broad Institute Genomics Platform"/>
            <consortium name="The Broad Institute Genome Sequencing Center for Infectious Disease"/>
            <person name="Wu L."/>
            <person name="Ma J."/>
        </authorList>
    </citation>
    <scope>NUCLEOTIDE SEQUENCE [LARGE SCALE GENOMIC DNA]</scope>
    <source>
        <strain evidence="2">JCM 18303</strain>
    </source>
</reference>
<gene>
    <name evidence="1" type="ORF">GCM10023321_37540</name>
</gene>
<organism evidence="1 2">
    <name type="scientific">Pseudonocardia eucalypti</name>
    <dbReference type="NCBI Taxonomy" id="648755"/>
    <lineage>
        <taxon>Bacteria</taxon>
        <taxon>Bacillati</taxon>
        <taxon>Actinomycetota</taxon>
        <taxon>Actinomycetes</taxon>
        <taxon>Pseudonocardiales</taxon>
        <taxon>Pseudonocardiaceae</taxon>
        <taxon>Pseudonocardia</taxon>
    </lineage>
</organism>
<dbReference type="RefSeq" id="WP_185059159.1">
    <property type="nucleotide sequence ID" value="NZ_BAABJP010000015.1"/>
</dbReference>
<dbReference type="Proteomes" id="UP001428817">
    <property type="component" value="Unassembled WGS sequence"/>
</dbReference>
<sequence>MGTKIVNGAAVRHATQRARRQRQAPYGELAWHDLVAYYLARWRTYRHQRRARAAR</sequence>
<dbReference type="EMBL" id="BAABJP010000015">
    <property type="protein sequence ID" value="GAA5158164.1"/>
    <property type="molecule type" value="Genomic_DNA"/>
</dbReference>
<keyword evidence="2" id="KW-1185">Reference proteome</keyword>
<evidence type="ECO:0000313" key="1">
    <source>
        <dbReference type="EMBL" id="GAA5158164.1"/>
    </source>
</evidence>
<proteinExistence type="predicted"/>
<protein>
    <submittedName>
        <fullName evidence="1">Uncharacterized protein</fullName>
    </submittedName>
</protein>
<name>A0ABP9QAH6_9PSEU</name>
<comment type="caution">
    <text evidence="1">The sequence shown here is derived from an EMBL/GenBank/DDBJ whole genome shotgun (WGS) entry which is preliminary data.</text>
</comment>
<accession>A0ABP9QAH6</accession>